<dbReference type="PANTHER" id="PTHR43479">
    <property type="entry name" value="ACREF/ENVCD OPERON REPRESSOR-RELATED"/>
    <property type="match status" value="1"/>
</dbReference>
<organism evidence="4 5">
    <name type="scientific">Fundicoccus ignavus</name>
    <dbReference type="NCBI Taxonomy" id="2664442"/>
    <lineage>
        <taxon>Bacteria</taxon>
        <taxon>Bacillati</taxon>
        <taxon>Bacillota</taxon>
        <taxon>Bacilli</taxon>
        <taxon>Lactobacillales</taxon>
        <taxon>Aerococcaceae</taxon>
        <taxon>Fundicoccus</taxon>
    </lineage>
</organism>
<sequence length="195" mass="22810">MARKKTFTQDELYEATHQLMLAEGYDQFNFMKLAKALDVSRTALYKYYSNKDDLLHEFLNAQMNECVQRIETTDWPENYEDKLSQLLDLIFDFADVHSISIQVPNQKWTEANQHQANIQESKQLHEKFFNFIMDVIIEGQRNGVLNAQLPPFLLIETIFHSLMLPNRAGLSAQKRSDFMKVILFNGILNSNKKND</sequence>
<evidence type="ECO:0000313" key="4">
    <source>
        <dbReference type="EMBL" id="MRJ47259.1"/>
    </source>
</evidence>
<dbReference type="Proteomes" id="UP000440066">
    <property type="component" value="Unassembled WGS sequence"/>
</dbReference>
<feature type="DNA-binding region" description="H-T-H motif" evidence="2">
    <location>
        <begin position="29"/>
        <end position="48"/>
    </location>
</feature>
<dbReference type="SUPFAM" id="SSF46689">
    <property type="entry name" value="Homeodomain-like"/>
    <property type="match status" value="1"/>
</dbReference>
<comment type="caution">
    <text evidence="4">The sequence shown here is derived from an EMBL/GenBank/DDBJ whole genome shotgun (WGS) entry which is preliminary data.</text>
</comment>
<dbReference type="InterPro" id="IPR036271">
    <property type="entry name" value="Tet_transcr_reg_TetR-rel_C_sf"/>
</dbReference>
<dbReference type="RefSeq" id="WP_153832338.1">
    <property type="nucleotide sequence ID" value="NZ_WJQT01000007.1"/>
</dbReference>
<accession>A0A844BZ14</accession>
<evidence type="ECO:0000256" key="2">
    <source>
        <dbReference type="PROSITE-ProRule" id="PRU00335"/>
    </source>
</evidence>
<protein>
    <submittedName>
        <fullName evidence="4">TetR family transcriptional regulator</fullName>
    </submittedName>
</protein>
<feature type="domain" description="HTH tetR-type" evidence="3">
    <location>
        <begin position="6"/>
        <end position="66"/>
    </location>
</feature>
<dbReference type="PRINTS" id="PR00455">
    <property type="entry name" value="HTHTETR"/>
</dbReference>
<dbReference type="EMBL" id="WJQT01000007">
    <property type="protein sequence ID" value="MRJ47259.1"/>
    <property type="molecule type" value="Genomic_DNA"/>
</dbReference>
<dbReference type="AlphaFoldDB" id="A0A844BZ14"/>
<dbReference type="InterPro" id="IPR050624">
    <property type="entry name" value="HTH-type_Tx_Regulator"/>
</dbReference>
<evidence type="ECO:0000313" key="5">
    <source>
        <dbReference type="Proteomes" id="UP000440066"/>
    </source>
</evidence>
<proteinExistence type="predicted"/>
<dbReference type="PROSITE" id="PS50977">
    <property type="entry name" value="HTH_TETR_2"/>
    <property type="match status" value="1"/>
</dbReference>
<name>A0A844BZ14_9LACT</name>
<reference evidence="4 5" key="1">
    <citation type="submission" date="2019-11" db="EMBL/GenBank/DDBJ databases">
        <title>Characterisation of Fundicoccus ignavus gen. nov. sp. nov., a novel genus of the family Aerococcaceae from bulk tank milk.</title>
        <authorList>
            <person name="Siebert A."/>
            <person name="Huptas C."/>
            <person name="Wenning M."/>
            <person name="Scherer S."/>
            <person name="Doll E.V."/>
        </authorList>
    </citation>
    <scope>NUCLEOTIDE SEQUENCE [LARGE SCALE GENOMIC DNA]</scope>
    <source>
        <strain evidence="4 5">DSM 109652</strain>
    </source>
</reference>
<dbReference type="InterPro" id="IPR001647">
    <property type="entry name" value="HTH_TetR"/>
</dbReference>
<gene>
    <name evidence="4" type="ORF">GF867_06745</name>
</gene>
<dbReference type="SUPFAM" id="SSF48498">
    <property type="entry name" value="Tetracyclin repressor-like, C-terminal domain"/>
    <property type="match status" value="1"/>
</dbReference>
<dbReference type="Gene3D" id="1.10.357.10">
    <property type="entry name" value="Tetracycline Repressor, domain 2"/>
    <property type="match status" value="1"/>
</dbReference>
<evidence type="ECO:0000259" key="3">
    <source>
        <dbReference type="PROSITE" id="PS50977"/>
    </source>
</evidence>
<dbReference type="Gene3D" id="1.10.10.60">
    <property type="entry name" value="Homeodomain-like"/>
    <property type="match status" value="1"/>
</dbReference>
<keyword evidence="1 2" id="KW-0238">DNA-binding</keyword>
<dbReference type="InterPro" id="IPR009057">
    <property type="entry name" value="Homeodomain-like_sf"/>
</dbReference>
<dbReference type="GO" id="GO:0003677">
    <property type="term" value="F:DNA binding"/>
    <property type="evidence" value="ECO:0007669"/>
    <property type="project" value="UniProtKB-UniRule"/>
</dbReference>
<evidence type="ECO:0000256" key="1">
    <source>
        <dbReference type="ARBA" id="ARBA00023125"/>
    </source>
</evidence>
<dbReference type="PANTHER" id="PTHR43479:SF11">
    <property type="entry name" value="ACREF_ENVCD OPERON REPRESSOR-RELATED"/>
    <property type="match status" value="1"/>
</dbReference>
<dbReference type="Pfam" id="PF00440">
    <property type="entry name" value="TetR_N"/>
    <property type="match status" value="1"/>
</dbReference>